<keyword evidence="5 7" id="KW-1133">Transmembrane helix</keyword>
<keyword evidence="9" id="KW-1185">Reference proteome</keyword>
<dbReference type="Pfam" id="PF02417">
    <property type="entry name" value="Chromate_transp"/>
    <property type="match status" value="1"/>
</dbReference>
<comment type="subcellular location">
    <subcellularLocation>
        <location evidence="1">Cell membrane</location>
        <topology evidence="1">Multi-pass membrane protein</topology>
    </subcellularLocation>
</comment>
<evidence type="ECO:0000256" key="3">
    <source>
        <dbReference type="ARBA" id="ARBA00022475"/>
    </source>
</evidence>
<evidence type="ECO:0000256" key="4">
    <source>
        <dbReference type="ARBA" id="ARBA00022692"/>
    </source>
</evidence>
<keyword evidence="6 7" id="KW-0472">Membrane</keyword>
<proteinExistence type="inferred from homology"/>
<keyword evidence="3" id="KW-1003">Cell membrane</keyword>
<reference evidence="8 9" key="1">
    <citation type="submission" date="2020-08" db="EMBL/GenBank/DDBJ databases">
        <authorList>
            <person name="Liu C."/>
            <person name="Sun Q."/>
        </authorList>
    </citation>
    <scope>NUCLEOTIDE SEQUENCE [LARGE SCALE GENOMIC DNA]</scope>
    <source>
        <strain evidence="8 9">NSJ-29</strain>
    </source>
</reference>
<dbReference type="EMBL" id="CP060635">
    <property type="protein sequence ID" value="QNM08764.1"/>
    <property type="molecule type" value="Genomic_DNA"/>
</dbReference>
<evidence type="ECO:0000256" key="6">
    <source>
        <dbReference type="ARBA" id="ARBA00023136"/>
    </source>
</evidence>
<dbReference type="Proteomes" id="UP000515860">
    <property type="component" value="Chromosome"/>
</dbReference>
<dbReference type="KEGG" id="whj:H9Q79_00110"/>
<sequence>MKSKKDLAWMFCINLFISAFTFGGGYVVIPMIRKYYVEKKRYFDEEELMKIAAIAQSSPGAIAVNMSALSGYRVAGRAGLAVGCVAAVLPPLIILAAVSAVYALIRDNAVVNAVLKGMEAGVAALIVEVIYDMYVMVFREKQWFFSLMAPAVFVLNYVFKINVALLIAGSVFICILKAGLARRKERRTS</sequence>
<dbReference type="GO" id="GO:0015109">
    <property type="term" value="F:chromate transmembrane transporter activity"/>
    <property type="evidence" value="ECO:0007669"/>
    <property type="project" value="InterPro"/>
</dbReference>
<evidence type="ECO:0000256" key="2">
    <source>
        <dbReference type="ARBA" id="ARBA00005262"/>
    </source>
</evidence>
<feature type="transmembrane region" description="Helical" evidence="7">
    <location>
        <begin position="7"/>
        <end position="29"/>
    </location>
</feature>
<dbReference type="PANTHER" id="PTHR43663:SF1">
    <property type="entry name" value="CHROMATE TRANSPORTER"/>
    <property type="match status" value="1"/>
</dbReference>
<dbReference type="PANTHER" id="PTHR43663">
    <property type="entry name" value="CHROMATE TRANSPORT PROTEIN-RELATED"/>
    <property type="match status" value="1"/>
</dbReference>
<comment type="similarity">
    <text evidence="2">Belongs to the chromate ion transporter (CHR) (TC 2.A.51) family.</text>
</comment>
<evidence type="ECO:0000313" key="9">
    <source>
        <dbReference type="Proteomes" id="UP000515860"/>
    </source>
</evidence>
<dbReference type="AlphaFoldDB" id="A0A7G9GD82"/>
<protein>
    <submittedName>
        <fullName evidence="8">Chromate transporter</fullName>
    </submittedName>
</protein>
<gene>
    <name evidence="8" type="ORF">H9Q79_00110</name>
</gene>
<evidence type="ECO:0000313" key="8">
    <source>
        <dbReference type="EMBL" id="QNM08764.1"/>
    </source>
</evidence>
<dbReference type="InterPro" id="IPR003370">
    <property type="entry name" value="Chromate_transpt"/>
</dbReference>
<dbReference type="GO" id="GO:0005886">
    <property type="term" value="C:plasma membrane"/>
    <property type="evidence" value="ECO:0007669"/>
    <property type="project" value="UniProtKB-SubCell"/>
</dbReference>
<evidence type="ECO:0000256" key="7">
    <source>
        <dbReference type="SAM" id="Phobius"/>
    </source>
</evidence>
<feature type="transmembrane region" description="Helical" evidence="7">
    <location>
        <begin position="80"/>
        <end position="105"/>
    </location>
</feature>
<evidence type="ECO:0000256" key="1">
    <source>
        <dbReference type="ARBA" id="ARBA00004651"/>
    </source>
</evidence>
<accession>A0A7G9GD82</accession>
<evidence type="ECO:0000256" key="5">
    <source>
        <dbReference type="ARBA" id="ARBA00022989"/>
    </source>
</evidence>
<dbReference type="RefSeq" id="WP_249328919.1">
    <property type="nucleotide sequence ID" value="NZ_CP060635.1"/>
</dbReference>
<keyword evidence="4 7" id="KW-0812">Transmembrane</keyword>
<organism evidence="8 9">
    <name type="scientific">Wansuia hejianensis</name>
    <dbReference type="NCBI Taxonomy" id="2763667"/>
    <lineage>
        <taxon>Bacteria</taxon>
        <taxon>Bacillati</taxon>
        <taxon>Bacillota</taxon>
        <taxon>Clostridia</taxon>
        <taxon>Lachnospirales</taxon>
        <taxon>Lachnospiraceae</taxon>
        <taxon>Wansuia</taxon>
    </lineage>
</organism>
<dbReference type="InterPro" id="IPR052518">
    <property type="entry name" value="CHR_Transporter"/>
</dbReference>
<name>A0A7G9GD82_9FIRM</name>
<feature type="transmembrane region" description="Helical" evidence="7">
    <location>
        <begin position="111"/>
        <end position="131"/>
    </location>
</feature>